<dbReference type="PANTHER" id="PTHR30273">
    <property type="entry name" value="PERIPLASMIC SIGNAL SENSOR AND SIGMA FACTOR ACTIVATOR FECR-RELATED"/>
    <property type="match status" value="1"/>
</dbReference>
<accession>A0A1G8FV62</accession>
<dbReference type="RefSeq" id="WP_074637281.1">
    <property type="nucleotide sequence ID" value="NZ_FNDO01000015.1"/>
</dbReference>
<feature type="domain" description="Protein FecR C-terminal" evidence="3">
    <location>
        <begin position="254"/>
        <end position="320"/>
    </location>
</feature>
<dbReference type="PANTHER" id="PTHR30273:SF2">
    <property type="entry name" value="PROTEIN FECR"/>
    <property type="match status" value="1"/>
</dbReference>
<dbReference type="InterPro" id="IPR032508">
    <property type="entry name" value="FecR_C"/>
</dbReference>
<evidence type="ECO:0000259" key="3">
    <source>
        <dbReference type="Pfam" id="PF16344"/>
    </source>
</evidence>
<dbReference type="AlphaFoldDB" id="A0A1G8FV62"/>
<evidence type="ECO:0000259" key="2">
    <source>
        <dbReference type="Pfam" id="PF04773"/>
    </source>
</evidence>
<organism evidence="4 5">
    <name type="scientific">Bacteroides ovatus</name>
    <dbReference type="NCBI Taxonomy" id="28116"/>
    <lineage>
        <taxon>Bacteria</taxon>
        <taxon>Pseudomonadati</taxon>
        <taxon>Bacteroidota</taxon>
        <taxon>Bacteroidia</taxon>
        <taxon>Bacteroidales</taxon>
        <taxon>Bacteroidaceae</taxon>
        <taxon>Bacteroides</taxon>
    </lineage>
</organism>
<dbReference type="Proteomes" id="UP000181870">
    <property type="component" value="Unassembled WGS sequence"/>
</dbReference>
<dbReference type="GO" id="GO:0016989">
    <property type="term" value="F:sigma factor antagonist activity"/>
    <property type="evidence" value="ECO:0007669"/>
    <property type="project" value="TreeGrafter"/>
</dbReference>
<keyword evidence="1" id="KW-1133">Transmembrane helix</keyword>
<dbReference type="PIRSF" id="PIRSF018266">
    <property type="entry name" value="FecR"/>
    <property type="match status" value="1"/>
</dbReference>
<feature type="transmembrane region" description="Helical" evidence="1">
    <location>
        <begin position="80"/>
        <end position="100"/>
    </location>
</feature>
<keyword evidence="1" id="KW-0472">Membrane</keyword>
<dbReference type="InterPro" id="IPR006860">
    <property type="entry name" value="FecR"/>
</dbReference>
<feature type="domain" description="FecR protein" evidence="2">
    <location>
        <begin position="117"/>
        <end position="211"/>
    </location>
</feature>
<protein>
    <submittedName>
        <fullName evidence="4">FecR family protein</fullName>
    </submittedName>
</protein>
<proteinExistence type="predicted"/>
<gene>
    <name evidence="4" type="ORF">SAMN05192582_101558</name>
</gene>
<dbReference type="Pfam" id="PF04773">
    <property type="entry name" value="FecR"/>
    <property type="match status" value="1"/>
</dbReference>
<dbReference type="Gene3D" id="2.60.120.1440">
    <property type="match status" value="1"/>
</dbReference>
<dbReference type="InterPro" id="IPR012373">
    <property type="entry name" value="Ferrdict_sens_TM"/>
</dbReference>
<name>A0A1G8FV62_BACOV</name>
<sequence length="325" mass="38150">MDERILKYFQNELDIAERLELLREIEKNDILKKQFSEYQNIRALMNLSSYMENVEEGKTKYSHFTQWVLNRKRHQYLFKLTKYAAVVMLLIVSTYWLTLWTSSRLHNGNLTADINTLYVPAGQRACITLQDGSVVWLNAQSTLIYPSHFWGSERKVRIIGEAFFEIAKNEKKPFYVVAQNVEMQVLGTKFNVYSYPETGFTRTSLIEGAVQVNCDGGREKVILKPNEQVTVKNGQMTVELIEFPDALLWKEGIYSFNNERLIDITKKLELYYDVKIIVSNQQLGDIRYTCKFRQRDGIDEILKVIQQIHHFKINKDKEKNTFTLN</sequence>
<dbReference type="Gene3D" id="3.55.50.30">
    <property type="match status" value="1"/>
</dbReference>
<dbReference type="FunFam" id="2.60.120.1440:FF:000001">
    <property type="entry name" value="Putative anti-sigma factor"/>
    <property type="match status" value="1"/>
</dbReference>
<dbReference type="EMBL" id="FNDO01000015">
    <property type="protein sequence ID" value="SDH86042.1"/>
    <property type="molecule type" value="Genomic_DNA"/>
</dbReference>
<evidence type="ECO:0000313" key="5">
    <source>
        <dbReference type="Proteomes" id="UP000181870"/>
    </source>
</evidence>
<dbReference type="Pfam" id="PF16344">
    <property type="entry name" value="FecR_C"/>
    <property type="match status" value="1"/>
</dbReference>
<evidence type="ECO:0000256" key="1">
    <source>
        <dbReference type="SAM" id="Phobius"/>
    </source>
</evidence>
<reference evidence="4 5" key="1">
    <citation type="submission" date="2016-10" db="EMBL/GenBank/DDBJ databases">
        <authorList>
            <person name="de Groot N.N."/>
        </authorList>
    </citation>
    <scope>NUCLEOTIDE SEQUENCE [LARGE SCALE GENOMIC DNA]</scope>
    <source>
        <strain evidence="4 5">NLAE-zl-C57</strain>
    </source>
</reference>
<evidence type="ECO:0000313" key="4">
    <source>
        <dbReference type="EMBL" id="SDH86042.1"/>
    </source>
</evidence>
<keyword evidence="1" id="KW-0812">Transmembrane</keyword>